<dbReference type="EMBL" id="JAUHTQ010000012">
    <property type="protein sequence ID" value="MDN4494708.1"/>
    <property type="molecule type" value="Genomic_DNA"/>
</dbReference>
<keyword evidence="1" id="KW-0812">Transmembrane</keyword>
<dbReference type="Proteomes" id="UP001172743">
    <property type="component" value="Unassembled WGS sequence"/>
</dbReference>
<reference evidence="2" key="1">
    <citation type="submission" date="2023-07" db="EMBL/GenBank/DDBJ databases">
        <title>Ureibacillus sp. isolated from freshwater well.</title>
        <authorList>
            <person name="Kirdat K."/>
            <person name="Bhatt A."/>
            <person name="Teware R."/>
            <person name="Bhavsar Y."/>
            <person name="Yadav A."/>
        </authorList>
    </citation>
    <scope>NUCLEOTIDE SEQUENCE</scope>
    <source>
        <strain evidence="2">BA0131</strain>
    </source>
</reference>
<feature type="transmembrane region" description="Helical" evidence="1">
    <location>
        <begin position="77"/>
        <end position="96"/>
    </location>
</feature>
<dbReference type="InterPro" id="IPR048147">
    <property type="entry name" value="CBO0543-like"/>
</dbReference>
<organism evidence="2 3">
    <name type="scientific">Ureibacillus aquaedulcis</name>
    <dbReference type="NCBI Taxonomy" id="3058421"/>
    <lineage>
        <taxon>Bacteria</taxon>
        <taxon>Bacillati</taxon>
        <taxon>Bacillota</taxon>
        <taxon>Bacilli</taxon>
        <taxon>Bacillales</taxon>
        <taxon>Caryophanaceae</taxon>
        <taxon>Ureibacillus</taxon>
    </lineage>
</organism>
<feature type="transmembrane region" description="Helical" evidence="1">
    <location>
        <begin position="135"/>
        <end position="156"/>
    </location>
</feature>
<dbReference type="NCBIfam" id="NF041644">
    <property type="entry name" value="CBO0543_fam"/>
    <property type="match status" value="1"/>
</dbReference>
<feature type="transmembrane region" description="Helical" evidence="1">
    <location>
        <begin position="15"/>
        <end position="34"/>
    </location>
</feature>
<keyword evidence="1" id="KW-0472">Membrane</keyword>
<dbReference type="RefSeq" id="WP_301139016.1">
    <property type="nucleotide sequence ID" value="NZ_JAUHTQ010000012.1"/>
</dbReference>
<protein>
    <submittedName>
        <fullName evidence="2">CBO0543 family protein</fullName>
    </submittedName>
</protein>
<comment type="caution">
    <text evidence="2">The sequence shown here is derived from an EMBL/GenBank/DDBJ whole genome shotgun (WGS) entry which is preliminary data.</text>
</comment>
<evidence type="ECO:0000313" key="3">
    <source>
        <dbReference type="Proteomes" id="UP001172743"/>
    </source>
</evidence>
<evidence type="ECO:0000256" key="1">
    <source>
        <dbReference type="SAM" id="Phobius"/>
    </source>
</evidence>
<sequence>MNIVQRENDGVERCLTVLIGIVTFIISWIAYLFFSDKKKFHLYVLTAYIGIILALITDLLMFVYPLWNYPGTKLEKFFIQLLNGFGLYFVVIYLFLQFLPKRQTVLTITRYIFFWSMFAIILEFIYLHIGFIEHGLWWNIMHSYIADLLLFVIFYLHHKWASKYSLANI</sequence>
<gene>
    <name evidence="2" type="ORF">QYB95_14230</name>
</gene>
<feature type="transmembrane region" description="Helical" evidence="1">
    <location>
        <begin position="108"/>
        <end position="129"/>
    </location>
</feature>
<name>A0ABT8GTH8_9BACL</name>
<evidence type="ECO:0000313" key="2">
    <source>
        <dbReference type="EMBL" id="MDN4494708.1"/>
    </source>
</evidence>
<keyword evidence="3" id="KW-1185">Reference proteome</keyword>
<keyword evidence="1" id="KW-1133">Transmembrane helix</keyword>
<feature type="transmembrane region" description="Helical" evidence="1">
    <location>
        <begin position="41"/>
        <end position="65"/>
    </location>
</feature>
<accession>A0ABT8GTH8</accession>
<proteinExistence type="predicted"/>